<evidence type="ECO:0000313" key="4">
    <source>
        <dbReference type="Proteomes" id="UP000216311"/>
    </source>
</evidence>
<dbReference type="AlphaFoldDB" id="A0A255GTM4"/>
<evidence type="ECO:0000256" key="2">
    <source>
        <dbReference type="SAM" id="SignalP"/>
    </source>
</evidence>
<protein>
    <recommendedName>
        <fullName evidence="5">LGFP repeat-containing protein</fullName>
    </recommendedName>
</protein>
<evidence type="ECO:0000313" key="3">
    <source>
        <dbReference type="EMBL" id="OYO18056.1"/>
    </source>
</evidence>
<dbReference type="EMBL" id="NMVQ01000045">
    <property type="protein sequence ID" value="OYO18056.1"/>
    <property type="molecule type" value="Genomic_DNA"/>
</dbReference>
<dbReference type="InterPro" id="IPR013207">
    <property type="entry name" value="LGFP"/>
</dbReference>
<feature type="signal peptide" evidence="2">
    <location>
        <begin position="1"/>
        <end position="23"/>
    </location>
</feature>
<dbReference type="OrthoDB" id="3725384at2"/>
<comment type="caution">
    <text evidence="3">The sequence shown here is derived from an EMBL/GenBank/DDBJ whole genome shotgun (WGS) entry which is preliminary data.</text>
</comment>
<feature type="chain" id="PRO_5012513403" description="LGFP repeat-containing protein" evidence="2">
    <location>
        <begin position="24"/>
        <end position="531"/>
    </location>
</feature>
<evidence type="ECO:0000256" key="1">
    <source>
        <dbReference type="SAM" id="MobiDB-lite"/>
    </source>
</evidence>
<proteinExistence type="predicted"/>
<accession>A0A255GTM4</accession>
<keyword evidence="2" id="KW-0732">Signal</keyword>
<evidence type="ECO:0008006" key="5">
    <source>
        <dbReference type="Google" id="ProtNLM"/>
    </source>
</evidence>
<gene>
    <name evidence="3" type="ORF">CGZ93_15945</name>
</gene>
<reference evidence="3 4" key="1">
    <citation type="submission" date="2017-07" db="EMBL/GenBank/DDBJ databases">
        <title>Draft whole genome sequences of clinical Proprionibacteriaceae strains.</title>
        <authorList>
            <person name="Bernier A.-M."/>
            <person name="Bernard K."/>
            <person name="Domingo M.-C."/>
        </authorList>
    </citation>
    <scope>NUCLEOTIDE SEQUENCE [LARGE SCALE GENOMIC DNA]</scope>
    <source>
        <strain evidence="3 4">NML 130396</strain>
    </source>
</reference>
<dbReference type="Pfam" id="PF08310">
    <property type="entry name" value="LGFP"/>
    <property type="match status" value="7"/>
</dbReference>
<organism evidence="3 4">
    <name type="scientific">Enemella dayhoffiae</name>
    <dbReference type="NCBI Taxonomy" id="2016507"/>
    <lineage>
        <taxon>Bacteria</taxon>
        <taxon>Bacillati</taxon>
        <taxon>Actinomycetota</taxon>
        <taxon>Actinomycetes</taxon>
        <taxon>Propionibacteriales</taxon>
        <taxon>Propionibacteriaceae</taxon>
        <taxon>Enemella</taxon>
    </lineage>
</organism>
<keyword evidence="4" id="KW-1185">Reference proteome</keyword>
<feature type="compositionally biased region" description="Low complexity" evidence="1">
    <location>
        <begin position="23"/>
        <end position="79"/>
    </location>
</feature>
<feature type="compositionally biased region" description="Pro residues" evidence="1">
    <location>
        <begin position="80"/>
        <end position="90"/>
    </location>
</feature>
<sequence length="531" mass="57070">MKSRLSFVALVVTLLSLASPAYAAPTGAPAASTPTASTPTPSVSRTATRTPSRASTAPTRSATPATVRETPAATAEPSATPTPTPSPVPAHPIDARYAELGGPTGFLGQPVSELSCGLPGSGCMRHYAGGSIYWTQATGAQFIRGAIFQRWGGKGWETGFLGYPTSSEACGLIEGGCYQFFQGGAIYWSPTTGATIVRGAIFQRWAQHGLERSFLGYPTGEEVCGLRDGGCFQAFQRGSIYWSPPSGAQAVAGEIMNHWGRNGWEGGFLGYPTTAEVCGLRDRGCYQGFQGGSMYWTPNFVAHAVRGMILDSWHRMGRENSSLGYPSGDERCGLVGGGCFQAFQGGSIYWSPATGSQPVKGEIMNHWGRNGWEGGHLGYPTTGEFCGLRGGGCGQHFQNGSIYWQARFGAHFVKGAIRDEWSRQGWEQAFGYPLTDEICGLVRGGCRQMFEGDDAIYWAPAVGANAVPREMMAAWGRYGWETGRLGYPTSRAWVQDAPNGANRAWQDFQGGTISFVFHDWNNMGEPSFTWR</sequence>
<dbReference type="Proteomes" id="UP000216311">
    <property type="component" value="Unassembled WGS sequence"/>
</dbReference>
<feature type="region of interest" description="Disordered" evidence="1">
    <location>
        <begin position="23"/>
        <end position="95"/>
    </location>
</feature>
<name>A0A255GTM4_9ACTN</name>
<dbReference type="RefSeq" id="WP_094365145.1">
    <property type="nucleotide sequence ID" value="NZ_NMVQ01000045.1"/>
</dbReference>